<gene>
    <name evidence="1" type="ORF">RPERSI_LOCUS19490</name>
</gene>
<keyword evidence="2" id="KW-1185">Reference proteome</keyword>
<dbReference type="EMBL" id="CAJVQC010053450">
    <property type="protein sequence ID" value="CAG8792936.1"/>
    <property type="molecule type" value="Genomic_DNA"/>
</dbReference>
<feature type="non-terminal residue" evidence="1">
    <location>
        <position position="1"/>
    </location>
</feature>
<feature type="non-terminal residue" evidence="1">
    <location>
        <position position="548"/>
    </location>
</feature>
<protein>
    <submittedName>
        <fullName evidence="1">26821_t:CDS:1</fullName>
    </submittedName>
</protein>
<comment type="caution">
    <text evidence="1">The sequence shown here is derived from an EMBL/GenBank/DDBJ whole genome shotgun (WGS) entry which is preliminary data.</text>
</comment>
<name>A0ACA9RHK0_9GLOM</name>
<sequence length="548" mass="63210">VALAIHPPLMEVGVFWLFRINIINLIMKKKTPISKKTPTTTPKKTKKIPAVEPITPIVPDETENITSETPHQLTLIIVVFSTIVYPWIKEERLEENEQKKQAVAFLEKKLIALKIHCEKCEQIVNGKEEEDFNALEKFYNYEINSANNPLYSEELINYSLMFAKIKEVVAKGKDVFATLRKDNEDAYQREAIEAWQPKINAAREIKVGAIMEEIEKQEKELIEKEDEVKVIENRLSGSELKPARDKYTVFFFSQGALELTVKEANKKVEEFEDYFASKNPEETTEDEKKILKIGGKTLTEIISISDKTNDSQKDWKKDNYDTKITEYDTKITEYDTKITELIKKITSEEWQDKGIAEAKDEVIKAIEQVTAGEVEKNEEGTLAKIVKWFKQQIAALISEMFDNSYEKAVDSLKKNILDEIDEQQKEDKIKIDLTKHFNDKKIGSMNLDTIRDTREQQGKSESETLIASLFEKIDNAVIEERLKQSAKENATANFINLFAEKNDNFVREFFQKFLKTEIPESETNVETFLKTNAPKIFANLNTPEEITS</sequence>
<evidence type="ECO:0000313" key="2">
    <source>
        <dbReference type="Proteomes" id="UP000789920"/>
    </source>
</evidence>
<organism evidence="1 2">
    <name type="scientific">Racocetra persica</name>
    <dbReference type="NCBI Taxonomy" id="160502"/>
    <lineage>
        <taxon>Eukaryota</taxon>
        <taxon>Fungi</taxon>
        <taxon>Fungi incertae sedis</taxon>
        <taxon>Mucoromycota</taxon>
        <taxon>Glomeromycotina</taxon>
        <taxon>Glomeromycetes</taxon>
        <taxon>Diversisporales</taxon>
        <taxon>Gigasporaceae</taxon>
        <taxon>Racocetra</taxon>
    </lineage>
</organism>
<accession>A0ACA9RHK0</accession>
<reference evidence="1" key="1">
    <citation type="submission" date="2021-06" db="EMBL/GenBank/DDBJ databases">
        <authorList>
            <person name="Kallberg Y."/>
            <person name="Tangrot J."/>
            <person name="Rosling A."/>
        </authorList>
    </citation>
    <scope>NUCLEOTIDE SEQUENCE</scope>
    <source>
        <strain evidence="1">MA461A</strain>
    </source>
</reference>
<proteinExistence type="predicted"/>
<evidence type="ECO:0000313" key="1">
    <source>
        <dbReference type="EMBL" id="CAG8792936.1"/>
    </source>
</evidence>
<dbReference type="Proteomes" id="UP000789920">
    <property type="component" value="Unassembled WGS sequence"/>
</dbReference>